<sequence>MSLHNHHHEIGTLLVALVSKSTLNITVELAFSGLGRRSSFGTYLPQLPRKHHMPRRGAERPPQRAFDNATYVISGEQLAAEPRNYSDPVYGRSYGGDLPRPFDERNRPLGYCHPNADLCTGKPLWIARKQGSPLGGQVWSGVRPPAPAPGKHLNHQAQVGPHNAVRPGARAGTSANRGGSNDPSTSSATTSTETTSNGNYNSTGHSKPRYARIPTTGGVSGTCRRPKHRTFLTRQSVRSPPYKSHERRVSWAPCALVVILTLTMALLLLLSLAAMVRSNVTMDAVSSSGHPNVKSQKLQVVMSFFAPRAVTHASALPVRSSLASLVSGSPAKSLSVTTSSRNIEKRIERTTDKMSEVTLGKHTLMPYLRNGLNVRPMCGDVYYTVCRPSTKREFHYRRTVNVCVETAAETMLSYNRGTNKFTSLAHFRRSCACVGRGAAKKCFGKPLLTSCTRQNVLFSWWFFEDRECVSWNFPSGGCPANDSALFRTAHECRSRSLSGRQRDSQCLPPRVVACDISRIKYAFFADRSMSDGRMRCLRSSPDVLQYRRCLIRAKKFHTREACMATCKEKRFK</sequence>
<dbReference type="Proteomes" id="UP000821866">
    <property type="component" value="Unassembled WGS sequence"/>
</dbReference>
<keyword evidence="2" id="KW-0812">Transmembrane</keyword>
<reference evidence="3" key="2">
    <citation type="submission" date="2021-09" db="EMBL/GenBank/DDBJ databases">
        <authorList>
            <person name="Jia N."/>
            <person name="Wang J."/>
            <person name="Shi W."/>
            <person name="Du L."/>
            <person name="Sun Y."/>
            <person name="Zhan W."/>
            <person name="Jiang J."/>
            <person name="Wang Q."/>
            <person name="Zhang B."/>
            <person name="Ji P."/>
            <person name="Sakyi L.B."/>
            <person name="Cui X."/>
            <person name="Yuan T."/>
            <person name="Jiang B."/>
            <person name="Yang W."/>
            <person name="Lam T.T.-Y."/>
            <person name="Chang Q."/>
            <person name="Ding S."/>
            <person name="Wang X."/>
            <person name="Zhu J."/>
            <person name="Ruan X."/>
            <person name="Zhao L."/>
            <person name="Wei J."/>
            <person name="Que T."/>
            <person name="Du C."/>
            <person name="Cheng J."/>
            <person name="Dai P."/>
            <person name="Han X."/>
            <person name="Huang E."/>
            <person name="Gao Y."/>
            <person name="Liu J."/>
            <person name="Shao H."/>
            <person name="Ye R."/>
            <person name="Li L."/>
            <person name="Wei W."/>
            <person name="Wang X."/>
            <person name="Wang C."/>
            <person name="Huo Q."/>
            <person name="Li W."/>
            <person name="Guo W."/>
            <person name="Chen H."/>
            <person name="Chen S."/>
            <person name="Zhou L."/>
            <person name="Zhou L."/>
            <person name="Ni X."/>
            <person name="Tian J."/>
            <person name="Zhou Y."/>
            <person name="Sheng Y."/>
            <person name="Liu T."/>
            <person name="Pan Y."/>
            <person name="Xia L."/>
            <person name="Li J."/>
            <person name="Zhao F."/>
            <person name="Cao W."/>
        </authorList>
    </citation>
    <scope>NUCLEOTIDE SEQUENCE</scope>
    <source>
        <strain evidence="3">Rmic-2018</strain>
        <tissue evidence="3">Larvae</tissue>
    </source>
</reference>
<accession>A0A9J6CXU5</accession>
<evidence type="ECO:0000313" key="3">
    <source>
        <dbReference type="EMBL" id="KAH7955260.1"/>
    </source>
</evidence>
<reference evidence="3" key="1">
    <citation type="journal article" date="2020" name="Cell">
        <title>Large-Scale Comparative Analyses of Tick Genomes Elucidate Their Genetic Diversity and Vector Capacities.</title>
        <authorList>
            <consortium name="Tick Genome and Microbiome Consortium (TIGMIC)"/>
            <person name="Jia N."/>
            <person name="Wang J."/>
            <person name="Shi W."/>
            <person name="Du L."/>
            <person name="Sun Y."/>
            <person name="Zhan W."/>
            <person name="Jiang J.F."/>
            <person name="Wang Q."/>
            <person name="Zhang B."/>
            <person name="Ji P."/>
            <person name="Bell-Sakyi L."/>
            <person name="Cui X.M."/>
            <person name="Yuan T.T."/>
            <person name="Jiang B.G."/>
            <person name="Yang W.F."/>
            <person name="Lam T.T."/>
            <person name="Chang Q.C."/>
            <person name="Ding S.J."/>
            <person name="Wang X.J."/>
            <person name="Zhu J.G."/>
            <person name="Ruan X.D."/>
            <person name="Zhao L."/>
            <person name="Wei J.T."/>
            <person name="Ye R.Z."/>
            <person name="Que T.C."/>
            <person name="Du C.H."/>
            <person name="Zhou Y.H."/>
            <person name="Cheng J.X."/>
            <person name="Dai P.F."/>
            <person name="Guo W.B."/>
            <person name="Han X.H."/>
            <person name="Huang E.J."/>
            <person name="Li L.F."/>
            <person name="Wei W."/>
            <person name="Gao Y.C."/>
            <person name="Liu J.Z."/>
            <person name="Shao H.Z."/>
            <person name="Wang X."/>
            <person name="Wang C.C."/>
            <person name="Yang T.C."/>
            <person name="Huo Q.B."/>
            <person name="Li W."/>
            <person name="Chen H.Y."/>
            <person name="Chen S.E."/>
            <person name="Zhou L.G."/>
            <person name="Ni X.B."/>
            <person name="Tian J.H."/>
            <person name="Sheng Y."/>
            <person name="Liu T."/>
            <person name="Pan Y.S."/>
            <person name="Xia L.Y."/>
            <person name="Li J."/>
            <person name="Zhao F."/>
            <person name="Cao W.C."/>
        </authorList>
    </citation>
    <scope>NUCLEOTIDE SEQUENCE</scope>
    <source>
        <strain evidence="3">Rmic-2018</strain>
    </source>
</reference>
<evidence type="ECO:0000256" key="2">
    <source>
        <dbReference type="SAM" id="Phobius"/>
    </source>
</evidence>
<evidence type="ECO:0000256" key="1">
    <source>
        <dbReference type="SAM" id="MobiDB-lite"/>
    </source>
</evidence>
<dbReference type="AlphaFoldDB" id="A0A9J6CXU5"/>
<organism evidence="3 4">
    <name type="scientific">Rhipicephalus microplus</name>
    <name type="common">Cattle tick</name>
    <name type="synonym">Boophilus microplus</name>
    <dbReference type="NCBI Taxonomy" id="6941"/>
    <lineage>
        <taxon>Eukaryota</taxon>
        <taxon>Metazoa</taxon>
        <taxon>Ecdysozoa</taxon>
        <taxon>Arthropoda</taxon>
        <taxon>Chelicerata</taxon>
        <taxon>Arachnida</taxon>
        <taxon>Acari</taxon>
        <taxon>Parasitiformes</taxon>
        <taxon>Ixodida</taxon>
        <taxon>Ixodoidea</taxon>
        <taxon>Ixodidae</taxon>
        <taxon>Rhipicephalinae</taxon>
        <taxon>Rhipicephalus</taxon>
        <taxon>Boophilus</taxon>
    </lineage>
</organism>
<protein>
    <submittedName>
        <fullName evidence="3">Uncharacterized protein</fullName>
    </submittedName>
</protein>
<feature type="transmembrane region" description="Helical" evidence="2">
    <location>
        <begin position="251"/>
        <end position="276"/>
    </location>
</feature>
<proteinExistence type="predicted"/>
<keyword evidence="4" id="KW-1185">Reference proteome</keyword>
<feature type="compositionally biased region" description="Low complexity" evidence="1">
    <location>
        <begin position="180"/>
        <end position="203"/>
    </location>
</feature>
<keyword evidence="2" id="KW-0472">Membrane</keyword>
<feature type="region of interest" description="Disordered" evidence="1">
    <location>
        <begin position="136"/>
        <end position="231"/>
    </location>
</feature>
<name>A0A9J6CXU5_RHIMP</name>
<dbReference type="EMBL" id="JABSTU010004803">
    <property type="protein sequence ID" value="KAH7955260.1"/>
    <property type="molecule type" value="Genomic_DNA"/>
</dbReference>
<keyword evidence="2" id="KW-1133">Transmembrane helix</keyword>
<gene>
    <name evidence="3" type="ORF">HPB51_028137</name>
</gene>
<comment type="caution">
    <text evidence="3">The sequence shown here is derived from an EMBL/GenBank/DDBJ whole genome shotgun (WGS) entry which is preliminary data.</text>
</comment>
<dbReference type="VEuPathDB" id="VectorBase:LOC119185168"/>
<evidence type="ECO:0000313" key="4">
    <source>
        <dbReference type="Proteomes" id="UP000821866"/>
    </source>
</evidence>